<evidence type="ECO:0000256" key="1">
    <source>
        <dbReference type="ARBA" id="ARBA00009893"/>
    </source>
</evidence>
<dbReference type="RefSeq" id="XP_013256647.1">
    <property type="nucleotide sequence ID" value="XM_013401193.1"/>
</dbReference>
<dbReference type="OrthoDB" id="4250781at2759"/>
<dbReference type="AlphaFoldDB" id="A0A072P2X9"/>
<dbReference type="Pfam" id="PF13523">
    <property type="entry name" value="Acetyltransf_8"/>
    <property type="match status" value="1"/>
</dbReference>
<dbReference type="InterPro" id="IPR016181">
    <property type="entry name" value="Acyl_CoA_acyltransferase"/>
</dbReference>
<dbReference type="HOGENOM" id="CLU_039848_1_0_1"/>
<dbReference type="InterPro" id="IPR019432">
    <property type="entry name" value="Acyltransferase_MbtK/IucB-like"/>
</dbReference>
<dbReference type="VEuPathDB" id="FungiDB:A1O9_09852"/>
<feature type="domain" description="Acyltransferase MbtK/IucB-like conserved" evidence="2">
    <location>
        <begin position="255"/>
        <end position="304"/>
    </location>
</feature>
<organism evidence="3 4">
    <name type="scientific">Exophiala aquamarina CBS 119918</name>
    <dbReference type="NCBI Taxonomy" id="1182545"/>
    <lineage>
        <taxon>Eukaryota</taxon>
        <taxon>Fungi</taxon>
        <taxon>Dikarya</taxon>
        <taxon>Ascomycota</taxon>
        <taxon>Pezizomycotina</taxon>
        <taxon>Eurotiomycetes</taxon>
        <taxon>Chaetothyriomycetidae</taxon>
        <taxon>Chaetothyriales</taxon>
        <taxon>Herpotrichiellaceae</taxon>
        <taxon>Exophiala</taxon>
    </lineage>
</organism>
<keyword evidence="4" id="KW-1185">Reference proteome</keyword>
<comment type="caution">
    <text evidence="3">The sequence shown here is derived from an EMBL/GenBank/DDBJ whole genome shotgun (WGS) entry which is preliminary data.</text>
</comment>
<gene>
    <name evidence="3" type="ORF">A1O9_09852</name>
</gene>
<dbReference type="GO" id="GO:0019290">
    <property type="term" value="P:siderophore biosynthetic process"/>
    <property type="evidence" value="ECO:0007669"/>
    <property type="project" value="InterPro"/>
</dbReference>
<sequence length="461" mass="52330">MSAELAPWDLHSVRLPEPWKTTYEIEIASGANKILTLKLVLAAQQLSGSQNLPEPLHNASLAFSDLINDPSPTILEADDNSAWARFHLNLLSYVSWSGAEAPSVGQIWALIYAIFTQYPENEAFRLRLTGTSSVGLATEILATGIATPRPRQSRPGHALDPPTDSQVLVSRSAFWQGAASPFGTRPVWVSHPSLYSHLSKPLAAYPAYPLEYTVTFSSEGRPVHAQHPVRPPKPPRSATIYSRYIPELDEFLSMDQLDWQNESHLQLFNHWQNDPRVSRSWNETGTLEQHREYLRKIDEDAHQMAILARFNGTYFAYFETYWAKLQEDHMGVYISPAPGDWDRGRHSLVGDVRYRGPDRASIWWTCLIHYLFLDDPRTTTVVGEPNYSNEKVLSYDMANGFHIHKLADLPHKRSAIMRCERIRFFQTATFALKGANAKASLLKARKTRRQARAKEKIQAKL</sequence>
<dbReference type="STRING" id="1182545.A0A072P2X9"/>
<dbReference type="Gene3D" id="3.40.630.30">
    <property type="match status" value="1"/>
</dbReference>
<proteinExistence type="inferred from homology"/>
<accession>A0A072P2X9</accession>
<dbReference type="GO" id="GO:0016410">
    <property type="term" value="F:N-acyltransferase activity"/>
    <property type="evidence" value="ECO:0007669"/>
    <property type="project" value="TreeGrafter"/>
</dbReference>
<dbReference type="EMBL" id="AMGV01000011">
    <property type="protein sequence ID" value="KEF54057.1"/>
    <property type="molecule type" value="Genomic_DNA"/>
</dbReference>
<dbReference type="PANTHER" id="PTHR31438">
    <property type="entry name" value="LYSINE N-ACYLTRANSFERASE C17G9.06C-RELATED"/>
    <property type="match status" value="1"/>
</dbReference>
<dbReference type="Proteomes" id="UP000027920">
    <property type="component" value="Unassembled WGS sequence"/>
</dbReference>
<dbReference type="GeneID" id="25284760"/>
<dbReference type="SMART" id="SM01006">
    <property type="entry name" value="AlcB"/>
    <property type="match status" value="1"/>
</dbReference>
<name>A0A072P2X9_9EURO</name>
<dbReference type="SUPFAM" id="SSF55729">
    <property type="entry name" value="Acyl-CoA N-acyltransferases (Nat)"/>
    <property type="match status" value="1"/>
</dbReference>
<evidence type="ECO:0000259" key="2">
    <source>
        <dbReference type="SMART" id="SM01006"/>
    </source>
</evidence>
<evidence type="ECO:0000313" key="4">
    <source>
        <dbReference type="Proteomes" id="UP000027920"/>
    </source>
</evidence>
<dbReference type="PANTHER" id="PTHR31438:SF7">
    <property type="entry name" value="ACYLTRANSFERASE MBTK_IUCB-LIKE CONSERVED DOMAIN-CONTAINING PROTEIN"/>
    <property type="match status" value="1"/>
</dbReference>
<evidence type="ECO:0000313" key="3">
    <source>
        <dbReference type="EMBL" id="KEF54057.1"/>
    </source>
</evidence>
<comment type="similarity">
    <text evidence="1">Belongs to the lysine N-acyltransferase MbtK family.</text>
</comment>
<reference evidence="3 4" key="1">
    <citation type="submission" date="2013-03" db="EMBL/GenBank/DDBJ databases">
        <title>The Genome Sequence of Exophiala aquamarina CBS 119918.</title>
        <authorList>
            <consortium name="The Broad Institute Genomics Platform"/>
            <person name="Cuomo C."/>
            <person name="de Hoog S."/>
            <person name="Gorbushina A."/>
            <person name="Walker B."/>
            <person name="Young S.K."/>
            <person name="Zeng Q."/>
            <person name="Gargeya S."/>
            <person name="Fitzgerald M."/>
            <person name="Haas B."/>
            <person name="Abouelleil A."/>
            <person name="Allen A.W."/>
            <person name="Alvarado L."/>
            <person name="Arachchi H.M."/>
            <person name="Berlin A.M."/>
            <person name="Chapman S.B."/>
            <person name="Gainer-Dewar J."/>
            <person name="Goldberg J."/>
            <person name="Griggs A."/>
            <person name="Gujja S."/>
            <person name="Hansen M."/>
            <person name="Howarth C."/>
            <person name="Imamovic A."/>
            <person name="Ireland A."/>
            <person name="Larimer J."/>
            <person name="McCowan C."/>
            <person name="Murphy C."/>
            <person name="Pearson M."/>
            <person name="Poon T.W."/>
            <person name="Priest M."/>
            <person name="Roberts A."/>
            <person name="Saif S."/>
            <person name="Shea T."/>
            <person name="Sisk P."/>
            <person name="Sykes S."/>
            <person name="Wortman J."/>
            <person name="Nusbaum C."/>
            <person name="Birren B."/>
        </authorList>
    </citation>
    <scope>NUCLEOTIDE SEQUENCE [LARGE SCALE GENOMIC DNA]</scope>
    <source>
        <strain evidence="3 4">CBS 119918</strain>
    </source>
</reference>
<protein>
    <recommendedName>
        <fullName evidence="2">Acyltransferase MbtK/IucB-like conserved domain-containing protein</fullName>
    </recommendedName>
</protein>